<keyword evidence="5" id="KW-0084">Basement membrane</keyword>
<evidence type="ECO:0000256" key="5">
    <source>
        <dbReference type="ARBA" id="ARBA00022869"/>
    </source>
</evidence>
<dbReference type="Gene3D" id="2.170.240.10">
    <property type="entry name" value="Collagen IV, non-collagenous"/>
    <property type="match status" value="1"/>
</dbReference>
<evidence type="ECO:0000259" key="8">
    <source>
        <dbReference type="Pfam" id="PF01413"/>
    </source>
</evidence>
<dbReference type="GO" id="GO:0005581">
    <property type="term" value="C:collagen trimer"/>
    <property type="evidence" value="ECO:0007669"/>
    <property type="project" value="UniProtKB-KW"/>
</dbReference>
<comment type="subcellular location">
    <subcellularLocation>
        <location evidence="1">Secreted</location>
        <location evidence="1">Extracellular space</location>
        <location evidence="1">Extracellular matrix</location>
        <location evidence="1">Basement membrane</location>
    </subcellularLocation>
</comment>
<dbReference type="GO" id="GO:0005201">
    <property type="term" value="F:extracellular matrix structural constituent"/>
    <property type="evidence" value="ECO:0007669"/>
    <property type="project" value="InterPro"/>
</dbReference>
<dbReference type="AlphaFoldDB" id="A0A0R3UHN0"/>
<keyword evidence="7" id="KW-1015">Disulfide bond</keyword>
<organism evidence="9 10">
    <name type="scientific">Mesocestoides corti</name>
    <name type="common">Flatworm</name>
    <dbReference type="NCBI Taxonomy" id="53468"/>
    <lineage>
        <taxon>Eukaryota</taxon>
        <taxon>Metazoa</taxon>
        <taxon>Spiralia</taxon>
        <taxon>Lophotrochozoa</taxon>
        <taxon>Platyhelminthes</taxon>
        <taxon>Cestoda</taxon>
        <taxon>Eucestoda</taxon>
        <taxon>Cyclophyllidea</taxon>
        <taxon>Mesocestoididae</taxon>
        <taxon>Mesocestoides</taxon>
    </lineage>
</organism>
<evidence type="ECO:0000313" key="9">
    <source>
        <dbReference type="EMBL" id="VDD80859.1"/>
    </source>
</evidence>
<dbReference type="InterPro" id="IPR001442">
    <property type="entry name" value="Collagen_IV_NC"/>
</dbReference>
<keyword evidence="10" id="KW-1185">Reference proteome</keyword>
<feature type="domain" description="Collagen IV NC1" evidence="8">
    <location>
        <begin position="1"/>
        <end position="59"/>
    </location>
</feature>
<name>A0A0R3UHN0_MESCO</name>
<evidence type="ECO:0000256" key="4">
    <source>
        <dbReference type="ARBA" id="ARBA00022737"/>
    </source>
</evidence>
<gene>
    <name evidence="9" type="ORF">MCOS_LOCUS6862</name>
</gene>
<dbReference type="InterPro" id="IPR016187">
    <property type="entry name" value="CTDL_fold"/>
</dbReference>
<dbReference type="Pfam" id="PF01413">
    <property type="entry name" value="C4"/>
    <property type="match status" value="1"/>
</dbReference>
<evidence type="ECO:0000313" key="10">
    <source>
        <dbReference type="Proteomes" id="UP000267029"/>
    </source>
</evidence>
<sequence length="69" mass="7906">MFVECTAKGLCGFFEEHKNFWLRVMPSSMDEHMFGMVMGQVIKVRQSQDSVGKCIVCMRTQPLVNYIGV</sequence>
<dbReference type="Proteomes" id="UP000267029">
    <property type="component" value="Unassembled WGS sequence"/>
</dbReference>
<keyword evidence="6" id="KW-0176">Collagen</keyword>
<dbReference type="STRING" id="53468.A0A0R3UHN0"/>
<evidence type="ECO:0000256" key="2">
    <source>
        <dbReference type="ARBA" id="ARBA00022525"/>
    </source>
</evidence>
<reference evidence="9 10" key="1">
    <citation type="submission" date="2018-10" db="EMBL/GenBank/DDBJ databases">
        <authorList>
            <consortium name="Pathogen Informatics"/>
        </authorList>
    </citation>
    <scope>NUCLEOTIDE SEQUENCE [LARGE SCALE GENOMIC DNA]</scope>
</reference>
<dbReference type="EMBL" id="UXSR01005302">
    <property type="protein sequence ID" value="VDD80859.1"/>
    <property type="molecule type" value="Genomic_DNA"/>
</dbReference>
<dbReference type="GO" id="GO:0005604">
    <property type="term" value="C:basement membrane"/>
    <property type="evidence" value="ECO:0007669"/>
    <property type="project" value="UniProtKB-SubCell"/>
</dbReference>
<dbReference type="SUPFAM" id="SSF56436">
    <property type="entry name" value="C-type lectin-like"/>
    <property type="match status" value="1"/>
</dbReference>
<proteinExistence type="predicted"/>
<protein>
    <recommendedName>
        <fullName evidence="8">Collagen IV NC1 domain-containing protein</fullName>
    </recommendedName>
</protein>
<evidence type="ECO:0000256" key="7">
    <source>
        <dbReference type="ARBA" id="ARBA00023157"/>
    </source>
</evidence>
<keyword evidence="3" id="KW-0272">Extracellular matrix</keyword>
<evidence type="ECO:0000256" key="3">
    <source>
        <dbReference type="ARBA" id="ARBA00022530"/>
    </source>
</evidence>
<dbReference type="OrthoDB" id="10071882at2759"/>
<accession>A0A0R3UHN0</accession>
<evidence type="ECO:0000256" key="6">
    <source>
        <dbReference type="ARBA" id="ARBA00023119"/>
    </source>
</evidence>
<evidence type="ECO:0000256" key="1">
    <source>
        <dbReference type="ARBA" id="ARBA00004302"/>
    </source>
</evidence>
<keyword evidence="2" id="KW-0964">Secreted</keyword>
<keyword evidence="4" id="KW-0677">Repeat</keyword>
<dbReference type="InterPro" id="IPR036954">
    <property type="entry name" value="Collagen_IV_NC_sf"/>
</dbReference>